<organism evidence="4 5">
    <name type="scientific">Listeria kieliensis</name>
    <dbReference type="NCBI Taxonomy" id="1621700"/>
    <lineage>
        <taxon>Bacteria</taxon>
        <taxon>Bacillati</taxon>
        <taxon>Bacillota</taxon>
        <taxon>Bacilli</taxon>
        <taxon>Bacillales</taxon>
        <taxon>Listeriaceae</taxon>
        <taxon>Listeria</taxon>
    </lineage>
</organism>
<keyword evidence="5" id="KW-1185">Reference proteome</keyword>
<evidence type="ECO:0000313" key="5">
    <source>
        <dbReference type="Proteomes" id="UP000257055"/>
    </source>
</evidence>
<comment type="caution">
    <text evidence="4">The sequence shown here is derived from an EMBL/GenBank/DDBJ whole genome shotgun (WGS) entry which is preliminary data.</text>
</comment>
<dbReference type="RefSeq" id="WP_115753030.1">
    <property type="nucleotide sequence ID" value="NZ_LARY01000002.1"/>
</dbReference>
<dbReference type="EMBL" id="LARY01000002">
    <property type="protein sequence ID" value="RDX00788.1"/>
    <property type="molecule type" value="Genomic_DNA"/>
</dbReference>
<evidence type="ECO:0000313" key="4">
    <source>
        <dbReference type="EMBL" id="RDX00788.1"/>
    </source>
</evidence>
<dbReference type="Pfam" id="PF13731">
    <property type="entry name" value="WxL"/>
    <property type="match status" value="1"/>
</dbReference>
<sequence length="252" mass="27089">MKTTKIVTISGLASLLVVTGTPFLTVHAAEEGEHGGQMNSVGTIQFTVNHNTELPQNPLNPDPTKPIVPKDEDEHEKGTAGPLSIDYVSNFRFLSQETSGTTEVYYADLDHVVDQSSGSDIDLPNFVQVTDKRGSNTGWRLSVTQNEQFQNENGKDYLDGAELTLKNGSSNSNDGGTAPTVHQDIKLTPGLTSGSEVVSALANEGTGTWFAYFGKDNDEAKKSIELVVPGKAKKVKGLYTTKLTWTLTDSPA</sequence>
<dbReference type="AlphaFoldDB" id="A0A3D8TPH3"/>
<feature type="region of interest" description="Disordered" evidence="1">
    <location>
        <begin position="51"/>
        <end position="82"/>
    </location>
</feature>
<reference evidence="5" key="1">
    <citation type="submission" date="2015-04" db="EMBL/GenBank/DDBJ databases">
        <authorList>
            <person name="Schardt J."/>
            <person name="Mueller-Herbst S."/>
            <person name="Scherer S."/>
            <person name="Huptas C."/>
        </authorList>
    </citation>
    <scope>NUCLEOTIDE SEQUENCE [LARGE SCALE GENOMIC DNA]</scope>
    <source>
        <strain evidence="5">Kiel-L1</strain>
    </source>
</reference>
<feature type="domain" description="WxL" evidence="3">
    <location>
        <begin position="36"/>
        <end position="251"/>
    </location>
</feature>
<dbReference type="InterPro" id="IPR027994">
    <property type="entry name" value="WxL_dom"/>
</dbReference>
<feature type="signal peptide" evidence="2">
    <location>
        <begin position="1"/>
        <end position="28"/>
    </location>
</feature>
<gene>
    <name evidence="4" type="ORF">UR08_07345</name>
</gene>
<dbReference type="Proteomes" id="UP000257055">
    <property type="component" value="Unassembled WGS sequence"/>
</dbReference>
<evidence type="ECO:0000256" key="1">
    <source>
        <dbReference type="SAM" id="MobiDB-lite"/>
    </source>
</evidence>
<feature type="compositionally biased region" description="Basic and acidic residues" evidence="1">
    <location>
        <begin position="68"/>
        <end position="78"/>
    </location>
</feature>
<accession>A0A3D8TPH3</accession>
<evidence type="ECO:0000256" key="2">
    <source>
        <dbReference type="SAM" id="SignalP"/>
    </source>
</evidence>
<feature type="chain" id="PRO_5017628228" description="WxL domain-containing protein" evidence="2">
    <location>
        <begin position="29"/>
        <end position="252"/>
    </location>
</feature>
<evidence type="ECO:0000259" key="3">
    <source>
        <dbReference type="Pfam" id="PF13731"/>
    </source>
</evidence>
<name>A0A3D8TPH3_9LIST</name>
<protein>
    <recommendedName>
        <fullName evidence="3">WxL domain-containing protein</fullName>
    </recommendedName>
</protein>
<proteinExistence type="predicted"/>
<keyword evidence="2" id="KW-0732">Signal</keyword>